<dbReference type="SUPFAM" id="SSF52172">
    <property type="entry name" value="CheY-like"/>
    <property type="match status" value="1"/>
</dbReference>
<dbReference type="GO" id="GO:0006355">
    <property type="term" value="P:regulation of DNA-templated transcription"/>
    <property type="evidence" value="ECO:0007669"/>
    <property type="project" value="InterPro"/>
</dbReference>
<feature type="modified residue" description="4-aspartylphosphate" evidence="6">
    <location>
        <position position="55"/>
    </location>
</feature>
<dbReference type="PROSITE" id="PS50043">
    <property type="entry name" value="HTH_LUXR_2"/>
    <property type="match status" value="1"/>
</dbReference>
<keyword evidence="4 9" id="KW-0238">DNA-binding</keyword>
<dbReference type="InterPro" id="IPR036388">
    <property type="entry name" value="WH-like_DNA-bd_sf"/>
</dbReference>
<evidence type="ECO:0000256" key="3">
    <source>
        <dbReference type="ARBA" id="ARBA00023015"/>
    </source>
</evidence>
<name>A0A327LA08_9BRAD</name>
<reference evidence="9 10" key="1">
    <citation type="submission" date="2017-07" db="EMBL/GenBank/DDBJ databases">
        <title>Draft Genome Sequences of Select Purple Nonsulfur Bacteria.</title>
        <authorList>
            <person name="Lasarre B."/>
            <person name="Mckinlay J.B."/>
        </authorList>
    </citation>
    <scope>NUCLEOTIDE SEQUENCE [LARGE SCALE GENOMIC DNA]</scope>
    <source>
        <strain evidence="9 10">DSM 5909</strain>
    </source>
</reference>
<dbReference type="RefSeq" id="WP_111418629.1">
    <property type="nucleotide sequence ID" value="NZ_NPEX01000041.1"/>
</dbReference>
<dbReference type="Gene3D" id="1.10.10.10">
    <property type="entry name" value="Winged helix-like DNA-binding domain superfamily/Winged helix DNA-binding domain"/>
    <property type="match status" value="1"/>
</dbReference>
<dbReference type="SMART" id="SM00421">
    <property type="entry name" value="HTH_LUXR"/>
    <property type="match status" value="1"/>
</dbReference>
<evidence type="ECO:0000256" key="6">
    <source>
        <dbReference type="PROSITE-ProRule" id="PRU00169"/>
    </source>
</evidence>
<keyword evidence="10" id="KW-1185">Reference proteome</keyword>
<evidence type="ECO:0000313" key="10">
    <source>
        <dbReference type="Proteomes" id="UP000249130"/>
    </source>
</evidence>
<dbReference type="FunFam" id="3.40.50.2300:FF:000018">
    <property type="entry name" value="DNA-binding transcriptional regulator NtrC"/>
    <property type="match status" value="1"/>
</dbReference>
<dbReference type="PANTHER" id="PTHR44688">
    <property type="entry name" value="DNA-BINDING TRANSCRIPTIONAL ACTIVATOR DEVR_DOSR"/>
    <property type="match status" value="1"/>
</dbReference>
<sequence>MNDRALVHIVDDDEDVRMSLDSLLRSVGLETREHATADSLLSSEADDRPGCVVLDVRLPGVSGLDVQQQLTRLGIRIPVVMITGFGDVPMSVRAMKAGAVDFLTKPFRDQDLLDAVAMAIERDRRRRNDDIDVAAVRGRYLTLSPREQQVMMLATAGKLNKQIAGELGISEITVKIHRGAAMRKMDARTFADLVRMADLMAAVQPRH</sequence>
<comment type="caution">
    <text evidence="9">The sequence shown here is derived from an EMBL/GenBank/DDBJ whole genome shotgun (WGS) entry which is preliminary data.</text>
</comment>
<dbReference type="Gene3D" id="3.40.50.2300">
    <property type="match status" value="1"/>
</dbReference>
<dbReference type="EMBL" id="NPEX01000041">
    <property type="protein sequence ID" value="RAI44558.1"/>
    <property type="molecule type" value="Genomic_DNA"/>
</dbReference>
<dbReference type="InterPro" id="IPR011006">
    <property type="entry name" value="CheY-like_superfamily"/>
</dbReference>
<feature type="domain" description="Response regulatory" evidence="8">
    <location>
        <begin position="6"/>
        <end position="120"/>
    </location>
</feature>
<dbReference type="GO" id="GO:0000160">
    <property type="term" value="P:phosphorelay signal transduction system"/>
    <property type="evidence" value="ECO:0007669"/>
    <property type="project" value="UniProtKB-KW"/>
</dbReference>
<evidence type="ECO:0000256" key="2">
    <source>
        <dbReference type="ARBA" id="ARBA00023012"/>
    </source>
</evidence>
<gene>
    <name evidence="9" type="ORF">CH341_08585</name>
</gene>
<organism evidence="9 10">
    <name type="scientific">Rhodoplanes roseus</name>
    <dbReference type="NCBI Taxonomy" id="29409"/>
    <lineage>
        <taxon>Bacteria</taxon>
        <taxon>Pseudomonadati</taxon>
        <taxon>Pseudomonadota</taxon>
        <taxon>Alphaproteobacteria</taxon>
        <taxon>Hyphomicrobiales</taxon>
        <taxon>Nitrobacteraceae</taxon>
        <taxon>Rhodoplanes</taxon>
    </lineage>
</organism>
<dbReference type="InterPro" id="IPR001789">
    <property type="entry name" value="Sig_transdc_resp-reg_receiver"/>
</dbReference>
<evidence type="ECO:0000259" key="8">
    <source>
        <dbReference type="PROSITE" id="PS50110"/>
    </source>
</evidence>
<evidence type="ECO:0000259" key="7">
    <source>
        <dbReference type="PROSITE" id="PS50043"/>
    </source>
</evidence>
<dbReference type="Pfam" id="PF00072">
    <property type="entry name" value="Response_reg"/>
    <property type="match status" value="1"/>
</dbReference>
<keyword evidence="3" id="KW-0805">Transcription regulation</keyword>
<proteinExistence type="predicted"/>
<dbReference type="PROSITE" id="PS50110">
    <property type="entry name" value="RESPONSE_REGULATORY"/>
    <property type="match status" value="1"/>
</dbReference>
<dbReference type="Pfam" id="PF00196">
    <property type="entry name" value="GerE"/>
    <property type="match status" value="1"/>
</dbReference>
<dbReference type="PRINTS" id="PR00038">
    <property type="entry name" value="HTHLUXR"/>
</dbReference>
<dbReference type="CDD" id="cd06170">
    <property type="entry name" value="LuxR_C_like"/>
    <property type="match status" value="1"/>
</dbReference>
<accession>A0A327LA08</accession>
<keyword evidence="5" id="KW-0804">Transcription</keyword>
<dbReference type="GO" id="GO:0003677">
    <property type="term" value="F:DNA binding"/>
    <property type="evidence" value="ECO:0007669"/>
    <property type="project" value="UniProtKB-KW"/>
</dbReference>
<feature type="domain" description="HTH luxR-type" evidence="7">
    <location>
        <begin position="136"/>
        <end position="201"/>
    </location>
</feature>
<dbReference type="Proteomes" id="UP000249130">
    <property type="component" value="Unassembled WGS sequence"/>
</dbReference>
<evidence type="ECO:0000256" key="1">
    <source>
        <dbReference type="ARBA" id="ARBA00022553"/>
    </source>
</evidence>
<dbReference type="PROSITE" id="PS00622">
    <property type="entry name" value="HTH_LUXR_1"/>
    <property type="match status" value="1"/>
</dbReference>
<evidence type="ECO:0000313" key="9">
    <source>
        <dbReference type="EMBL" id="RAI44558.1"/>
    </source>
</evidence>
<dbReference type="InterPro" id="IPR000792">
    <property type="entry name" value="Tscrpt_reg_LuxR_C"/>
</dbReference>
<keyword evidence="2" id="KW-0902">Two-component regulatory system</keyword>
<dbReference type="AlphaFoldDB" id="A0A327LA08"/>
<dbReference type="OrthoDB" id="9782655at2"/>
<protein>
    <submittedName>
        <fullName evidence="9">DNA-binding response regulator</fullName>
    </submittedName>
</protein>
<dbReference type="SMART" id="SM00448">
    <property type="entry name" value="REC"/>
    <property type="match status" value="1"/>
</dbReference>
<evidence type="ECO:0000256" key="5">
    <source>
        <dbReference type="ARBA" id="ARBA00023163"/>
    </source>
</evidence>
<evidence type="ECO:0000256" key="4">
    <source>
        <dbReference type="ARBA" id="ARBA00023125"/>
    </source>
</evidence>
<dbReference type="PANTHER" id="PTHR44688:SF16">
    <property type="entry name" value="DNA-BINDING TRANSCRIPTIONAL ACTIVATOR DEVR_DOSR"/>
    <property type="match status" value="1"/>
</dbReference>
<keyword evidence="1 6" id="KW-0597">Phosphoprotein</keyword>
<dbReference type="CDD" id="cd17537">
    <property type="entry name" value="REC_FixJ"/>
    <property type="match status" value="1"/>
</dbReference>